<protein>
    <submittedName>
        <fullName evidence="3">Uncharacterized protein</fullName>
    </submittedName>
</protein>
<name>A0ABV5K7Y8_9ACTN</name>
<feature type="transmembrane region" description="Helical" evidence="2">
    <location>
        <begin position="197"/>
        <end position="230"/>
    </location>
</feature>
<dbReference type="Proteomes" id="UP001589750">
    <property type="component" value="Unassembled WGS sequence"/>
</dbReference>
<feature type="transmembrane region" description="Helical" evidence="2">
    <location>
        <begin position="242"/>
        <end position="267"/>
    </location>
</feature>
<feature type="transmembrane region" description="Helical" evidence="2">
    <location>
        <begin position="173"/>
        <end position="191"/>
    </location>
</feature>
<evidence type="ECO:0000256" key="1">
    <source>
        <dbReference type="SAM" id="MobiDB-lite"/>
    </source>
</evidence>
<feature type="transmembrane region" description="Helical" evidence="2">
    <location>
        <begin position="381"/>
        <end position="400"/>
    </location>
</feature>
<sequence length="596" mass="63179">MAIVAPERPSTPRIVSNRERLSGVVQAVGKRPADIQRRWWESAAIFAVFTVLYSVIGYWLVVEKHVVGFETLDRWTRALMIWRNEPPKLSSVGFDYAPLSVLLLAPFAFVPVLTKSLIIIPVVSAVFAGSTMVVLNTMLRRAQVLLPVRLMVLAALGLNPLVVMYASIGARSFLWLAFVVAALGALFAWYVTADIRFVMIAGLAFAVASLTGYGSLVFFLISLVMVAAILARLGADGTEIEGTTVGFASPTVYVIALWSLFNLILLFKPLNWLTASSDTAASGGLADFSLLDILRGTLDLVLYGAPLAIVVLPALLVAGVARRNGFALWLGLMLLVSIVAPGLAVLVRVTDSPMLMNNALPILLVSVIGAIWLARSAVQGATVVAGVLAAALLLSIPWTFAAMDDFQQQGVERAFHDAVLTGDSQEGARTVDGSVVGYDNERAMADYILDHADSPDSILTDNASTYAVILMTGKPSIFFDRVDESDGPWNRAAKDPAGHADYMLLSTSTATDLLSRLYPAAAARDDTLLKEVYGNARYTLVAVPDGYTFGAVAPKGETSSGDGDGAEQGETDAPAPDPGGVGGVVGEPGSTGTATR</sequence>
<evidence type="ECO:0000313" key="4">
    <source>
        <dbReference type="Proteomes" id="UP001589750"/>
    </source>
</evidence>
<accession>A0ABV5K7Y8</accession>
<feature type="transmembrane region" description="Helical" evidence="2">
    <location>
        <begin position="117"/>
        <end position="138"/>
    </location>
</feature>
<dbReference type="EMBL" id="JBHMDG010000009">
    <property type="protein sequence ID" value="MFB9312859.1"/>
    <property type="molecule type" value="Genomic_DNA"/>
</dbReference>
<dbReference type="RefSeq" id="WP_140011542.1">
    <property type="nucleotide sequence ID" value="NZ_JBHMDG010000009.1"/>
</dbReference>
<comment type="caution">
    <text evidence="3">The sequence shown here is derived from an EMBL/GenBank/DDBJ whole genome shotgun (WGS) entry which is preliminary data.</text>
</comment>
<evidence type="ECO:0000256" key="2">
    <source>
        <dbReference type="SAM" id="Phobius"/>
    </source>
</evidence>
<feature type="transmembrane region" description="Helical" evidence="2">
    <location>
        <begin position="39"/>
        <end position="61"/>
    </location>
</feature>
<gene>
    <name evidence="3" type="ORF">ACFFRI_07365</name>
</gene>
<keyword evidence="2" id="KW-0472">Membrane</keyword>
<keyword evidence="2" id="KW-1133">Transmembrane helix</keyword>
<feature type="transmembrane region" description="Helical" evidence="2">
    <location>
        <begin position="355"/>
        <end position="374"/>
    </location>
</feature>
<evidence type="ECO:0000313" key="3">
    <source>
        <dbReference type="EMBL" id="MFB9312859.1"/>
    </source>
</evidence>
<feature type="transmembrane region" description="Helical" evidence="2">
    <location>
        <begin position="328"/>
        <end position="349"/>
    </location>
</feature>
<feature type="transmembrane region" description="Helical" evidence="2">
    <location>
        <begin position="144"/>
        <end position="166"/>
    </location>
</feature>
<reference evidence="3 4" key="1">
    <citation type="submission" date="2024-09" db="EMBL/GenBank/DDBJ databases">
        <authorList>
            <person name="Sun Q."/>
            <person name="Mori K."/>
        </authorList>
    </citation>
    <scope>NUCLEOTIDE SEQUENCE [LARGE SCALE GENOMIC DNA]</scope>
    <source>
        <strain evidence="3 4">JCM 9626</strain>
    </source>
</reference>
<feature type="region of interest" description="Disordered" evidence="1">
    <location>
        <begin position="553"/>
        <end position="596"/>
    </location>
</feature>
<organism evidence="3 4">
    <name type="scientific">Nocardioides plantarum</name>
    <dbReference type="NCBI Taxonomy" id="29299"/>
    <lineage>
        <taxon>Bacteria</taxon>
        <taxon>Bacillati</taxon>
        <taxon>Actinomycetota</taxon>
        <taxon>Actinomycetes</taxon>
        <taxon>Propionibacteriales</taxon>
        <taxon>Nocardioidaceae</taxon>
        <taxon>Nocardioides</taxon>
    </lineage>
</organism>
<keyword evidence="2" id="KW-0812">Transmembrane</keyword>
<keyword evidence="4" id="KW-1185">Reference proteome</keyword>
<proteinExistence type="predicted"/>
<feature type="transmembrane region" description="Helical" evidence="2">
    <location>
        <begin position="300"/>
        <end position="321"/>
    </location>
</feature>